<organism evidence="1 2">
    <name type="scientific">Obba rivulosa</name>
    <dbReference type="NCBI Taxonomy" id="1052685"/>
    <lineage>
        <taxon>Eukaryota</taxon>
        <taxon>Fungi</taxon>
        <taxon>Dikarya</taxon>
        <taxon>Basidiomycota</taxon>
        <taxon>Agaricomycotina</taxon>
        <taxon>Agaricomycetes</taxon>
        <taxon>Polyporales</taxon>
        <taxon>Gelatoporiaceae</taxon>
        <taxon>Obba</taxon>
    </lineage>
</organism>
<reference evidence="1 2" key="1">
    <citation type="submission" date="2016-07" db="EMBL/GenBank/DDBJ databases">
        <title>Draft genome of the white-rot fungus Obba rivulosa 3A-2.</title>
        <authorList>
            <consortium name="DOE Joint Genome Institute"/>
            <person name="Miettinen O."/>
            <person name="Riley R."/>
            <person name="Acob R."/>
            <person name="Barry K."/>
            <person name="Cullen D."/>
            <person name="De Vries R."/>
            <person name="Hainaut M."/>
            <person name="Hatakka A."/>
            <person name="Henrissat B."/>
            <person name="Hilden K."/>
            <person name="Kuo R."/>
            <person name="Labutti K."/>
            <person name="Lipzen A."/>
            <person name="Makela M.R."/>
            <person name="Sandor L."/>
            <person name="Spatafora J.W."/>
            <person name="Grigoriev I.V."/>
            <person name="Hibbett D.S."/>
        </authorList>
    </citation>
    <scope>NUCLEOTIDE SEQUENCE [LARGE SCALE GENOMIC DNA]</scope>
    <source>
        <strain evidence="1 2">3A-2</strain>
    </source>
</reference>
<evidence type="ECO:0000313" key="2">
    <source>
        <dbReference type="Proteomes" id="UP000250043"/>
    </source>
</evidence>
<name>A0A8E2ANM1_9APHY</name>
<accession>A0A8E2ANM1</accession>
<evidence type="ECO:0000313" key="1">
    <source>
        <dbReference type="EMBL" id="OCH88023.1"/>
    </source>
</evidence>
<proteinExistence type="predicted"/>
<dbReference type="EMBL" id="KV722465">
    <property type="protein sequence ID" value="OCH88023.1"/>
    <property type="molecule type" value="Genomic_DNA"/>
</dbReference>
<dbReference type="Proteomes" id="UP000250043">
    <property type="component" value="Unassembled WGS sequence"/>
</dbReference>
<gene>
    <name evidence="1" type="ORF">OBBRIDRAFT_116144</name>
</gene>
<sequence length="75" mass="8300">MNATRNTALPALCFVRSLIPCAPGGYQPFNHVQGALHVAEERAWYLRIPVKGPLHARVRRYSHCATISCSKPSVI</sequence>
<keyword evidence="2" id="KW-1185">Reference proteome</keyword>
<protein>
    <submittedName>
        <fullName evidence="1">Uncharacterized protein</fullName>
    </submittedName>
</protein>
<dbReference type="AlphaFoldDB" id="A0A8E2ANM1"/>